<keyword evidence="2" id="KW-1185">Reference proteome</keyword>
<proteinExistence type="predicted"/>
<organism evidence="1 2">
    <name type="scientific">Cylicostephanus goldi</name>
    <name type="common">Nematode worm</name>
    <dbReference type="NCBI Taxonomy" id="71465"/>
    <lineage>
        <taxon>Eukaryota</taxon>
        <taxon>Metazoa</taxon>
        <taxon>Ecdysozoa</taxon>
        <taxon>Nematoda</taxon>
        <taxon>Chromadorea</taxon>
        <taxon>Rhabditida</taxon>
        <taxon>Rhabditina</taxon>
        <taxon>Rhabditomorpha</taxon>
        <taxon>Strongyloidea</taxon>
        <taxon>Strongylidae</taxon>
        <taxon>Cylicostephanus</taxon>
    </lineage>
</organism>
<reference evidence="1 2" key="1">
    <citation type="submission" date="2018-11" db="EMBL/GenBank/DDBJ databases">
        <authorList>
            <consortium name="Pathogen Informatics"/>
        </authorList>
    </citation>
    <scope>NUCLEOTIDE SEQUENCE [LARGE SCALE GENOMIC DNA]</scope>
</reference>
<name>A0A3P7NGN0_CYLGO</name>
<evidence type="ECO:0008006" key="3">
    <source>
        <dbReference type="Google" id="ProtNLM"/>
    </source>
</evidence>
<gene>
    <name evidence="1" type="ORF">CGOC_LOCUS12740</name>
</gene>
<evidence type="ECO:0000313" key="2">
    <source>
        <dbReference type="Proteomes" id="UP000271889"/>
    </source>
</evidence>
<sequence length="98" mass="10894">MASTSYEYSSTAAAANIRGPVSAITEEEVRIAIRKTKNGKATGPDDILNEFWKMCGQPGIPIWKNGDIADCSTYWPIRLTSDMLKILERVLETRLETS</sequence>
<dbReference type="AlphaFoldDB" id="A0A3P7NGN0"/>
<dbReference type="Proteomes" id="UP000271889">
    <property type="component" value="Unassembled WGS sequence"/>
</dbReference>
<accession>A0A3P7NGN0</accession>
<dbReference type="OrthoDB" id="5847305at2759"/>
<evidence type="ECO:0000313" key="1">
    <source>
        <dbReference type="EMBL" id="VDN34788.1"/>
    </source>
</evidence>
<protein>
    <recommendedName>
        <fullName evidence="3">Reverse transcriptase domain-containing protein</fullName>
    </recommendedName>
</protein>
<dbReference type="EMBL" id="UYRV01125372">
    <property type="protein sequence ID" value="VDN34788.1"/>
    <property type="molecule type" value="Genomic_DNA"/>
</dbReference>